<organism evidence="1 2">
    <name type="scientific">Rhodopseudomonas palustris (strain DX-1)</name>
    <dbReference type="NCBI Taxonomy" id="652103"/>
    <lineage>
        <taxon>Bacteria</taxon>
        <taxon>Pseudomonadati</taxon>
        <taxon>Pseudomonadota</taxon>
        <taxon>Alphaproteobacteria</taxon>
        <taxon>Hyphomicrobiales</taxon>
        <taxon>Nitrobacteraceae</taxon>
        <taxon>Rhodopseudomonas</taxon>
    </lineage>
</organism>
<dbReference type="EMBL" id="CP002418">
    <property type="protein sequence ID" value="ADU44522.1"/>
    <property type="molecule type" value="Genomic_DNA"/>
</dbReference>
<evidence type="ECO:0000313" key="2">
    <source>
        <dbReference type="Proteomes" id="UP000001402"/>
    </source>
</evidence>
<dbReference type="STRING" id="652103.Rpdx1_2939"/>
<proteinExistence type="predicted"/>
<reference evidence="1" key="1">
    <citation type="submission" date="2010-12" db="EMBL/GenBank/DDBJ databases">
        <title>Complete sequence of Rhodopseudomonas palustris DX-1.</title>
        <authorList>
            <consortium name="US DOE Joint Genome Institute"/>
            <person name="Lucas S."/>
            <person name="Copeland A."/>
            <person name="Lapidus A."/>
            <person name="Cheng J.-F."/>
            <person name="Goodwin L."/>
            <person name="Pitluck S."/>
            <person name="Misra M."/>
            <person name="Chertkov O."/>
            <person name="Detter J.C."/>
            <person name="Han C."/>
            <person name="Tapia R."/>
            <person name="Land M."/>
            <person name="Hauser L."/>
            <person name="Kyrpides N."/>
            <person name="Ivanova N."/>
            <person name="Ovchinnikova G."/>
            <person name="Logan B."/>
            <person name="Oda Y."/>
            <person name="Harwood C."/>
            <person name="Woyke T."/>
        </authorList>
    </citation>
    <scope>NUCLEOTIDE SEQUENCE [LARGE SCALE GENOMIC DNA]</scope>
    <source>
        <strain evidence="1">DX-1</strain>
    </source>
</reference>
<accession>E6VL27</accession>
<gene>
    <name evidence="1" type="ordered locus">Rpdx1_2939</name>
</gene>
<evidence type="ECO:0000313" key="1">
    <source>
        <dbReference type="EMBL" id="ADU44522.1"/>
    </source>
</evidence>
<dbReference type="Proteomes" id="UP000001402">
    <property type="component" value="Chromosome"/>
</dbReference>
<protein>
    <submittedName>
        <fullName evidence="1">Uncharacterized protein</fullName>
    </submittedName>
</protein>
<dbReference type="HOGENOM" id="CLU_2864923_0_0_5"/>
<sequence length="64" mass="7241">MPDHYVIILPNPFMPDRSIAKRSVMVAPYGTPKSAEWSSAAWLKTSDFKPVAKPRRAVKRSKAR</sequence>
<dbReference type="KEGG" id="rpx:Rpdx1_2939"/>
<name>E6VL27_RHOPX</name>
<dbReference type="AlphaFoldDB" id="E6VL27"/>